<organism evidence="3 4">
    <name type="scientific">Lithospermum erythrorhizon</name>
    <name type="common">Purple gromwell</name>
    <name type="synonym">Lithospermum officinale var. erythrorhizon</name>
    <dbReference type="NCBI Taxonomy" id="34254"/>
    <lineage>
        <taxon>Eukaryota</taxon>
        <taxon>Viridiplantae</taxon>
        <taxon>Streptophyta</taxon>
        <taxon>Embryophyta</taxon>
        <taxon>Tracheophyta</taxon>
        <taxon>Spermatophyta</taxon>
        <taxon>Magnoliopsida</taxon>
        <taxon>eudicotyledons</taxon>
        <taxon>Gunneridae</taxon>
        <taxon>Pentapetalae</taxon>
        <taxon>asterids</taxon>
        <taxon>lamiids</taxon>
        <taxon>Boraginales</taxon>
        <taxon>Boraginaceae</taxon>
        <taxon>Boraginoideae</taxon>
        <taxon>Lithospermeae</taxon>
        <taxon>Lithospermum</taxon>
    </lineage>
</organism>
<dbReference type="Pfam" id="PF08268">
    <property type="entry name" value="FBA_3"/>
    <property type="match status" value="1"/>
</dbReference>
<evidence type="ECO:0000313" key="3">
    <source>
        <dbReference type="EMBL" id="GAA0173692.1"/>
    </source>
</evidence>
<keyword evidence="4" id="KW-1185">Reference proteome</keyword>
<feature type="domain" description="F-box associated beta-propeller type 3" evidence="2">
    <location>
        <begin position="114"/>
        <end position="384"/>
    </location>
</feature>
<dbReference type="PANTHER" id="PTHR31672">
    <property type="entry name" value="BNACNNG10540D PROTEIN"/>
    <property type="match status" value="1"/>
</dbReference>
<dbReference type="InterPro" id="IPR013187">
    <property type="entry name" value="F-box-assoc_dom_typ3"/>
</dbReference>
<dbReference type="Proteomes" id="UP001454036">
    <property type="component" value="Unassembled WGS sequence"/>
</dbReference>
<gene>
    <name evidence="3" type="ORF">LIER_27254</name>
</gene>
<dbReference type="EMBL" id="BAABME010008722">
    <property type="protein sequence ID" value="GAA0173692.1"/>
    <property type="molecule type" value="Genomic_DNA"/>
</dbReference>
<dbReference type="Pfam" id="PF00646">
    <property type="entry name" value="F-box"/>
    <property type="match status" value="1"/>
</dbReference>
<reference evidence="3 4" key="1">
    <citation type="submission" date="2024-01" db="EMBL/GenBank/DDBJ databases">
        <title>The complete chloroplast genome sequence of Lithospermum erythrorhizon: insights into the phylogenetic relationship among Boraginaceae species and the maternal lineages of purple gromwells.</title>
        <authorList>
            <person name="Okada T."/>
            <person name="Watanabe K."/>
        </authorList>
    </citation>
    <scope>NUCLEOTIDE SEQUENCE [LARGE SCALE GENOMIC DNA]</scope>
</reference>
<dbReference type="PANTHER" id="PTHR31672:SF13">
    <property type="entry name" value="F-BOX PROTEIN CPR30-LIKE"/>
    <property type="match status" value="1"/>
</dbReference>
<name>A0AAV3RBD6_LITER</name>
<dbReference type="InterPro" id="IPR050796">
    <property type="entry name" value="SCF_F-box_component"/>
</dbReference>
<sequence length="407" mass="46976">MAPDGTYVDIDLPLDIILNIISRLPVNIIIRCKFLSKDFVNLIGDPRFETIYQSNKANDYFYCLFVNESKPIFSLDLVQFPKDVYDNNKNRNYKISRRLSCFNSNRLPQGTDFHKFSIFGYCNGLFCLLKIESGLFNLFVINPILGEFIQLPLPVRCDLTKMFYMSYGLGYCQFTNKFKVLRIFSSFSQVSFLPNICQIFTIGSDQNWRAVKDHNVPYNFEYEHKSINPQTDMVAFGSALHWIVQPVTMGDGITAKPSWGGTRYICAFDMTDERVSALPFPPEVAPHVFYGQVIILLDKLCLWRYIPNGEIIDLWVMNEYGVEGSWSKQFIFKMSSLPKDIHKRRFKPVMPVTISPGGLLVATDCHKLMFYDLKKKKLLKVIHQTDHVSYPIPFVPNFVSPKTLLSD</sequence>
<feature type="domain" description="F-box" evidence="1">
    <location>
        <begin position="11"/>
        <end position="48"/>
    </location>
</feature>
<proteinExistence type="predicted"/>
<comment type="caution">
    <text evidence="3">The sequence shown here is derived from an EMBL/GenBank/DDBJ whole genome shotgun (WGS) entry which is preliminary data.</text>
</comment>
<protein>
    <recommendedName>
        <fullName evidence="5">F-box domain-containing protein</fullName>
    </recommendedName>
</protein>
<dbReference type="SUPFAM" id="SSF81383">
    <property type="entry name" value="F-box domain"/>
    <property type="match status" value="1"/>
</dbReference>
<accession>A0AAV3RBD6</accession>
<evidence type="ECO:0000259" key="2">
    <source>
        <dbReference type="Pfam" id="PF08268"/>
    </source>
</evidence>
<dbReference type="NCBIfam" id="TIGR01640">
    <property type="entry name" value="F_box_assoc_1"/>
    <property type="match status" value="1"/>
</dbReference>
<dbReference type="AlphaFoldDB" id="A0AAV3RBD6"/>
<evidence type="ECO:0008006" key="5">
    <source>
        <dbReference type="Google" id="ProtNLM"/>
    </source>
</evidence>
<evidence type="ECO:0000313" key="4">
    <source>
        <dbReference type="Proteomes" id="UP001454036"/>
    </source>
</evidence>
<evidence type="ECO:0000259" key="1">
    <source>
        <dbReference type="Pfam" id="PF00646"/>
    </source>
</evidence>
<dbReference type="InterPro" id="IPR017451">
    <property type="entry name" value="F-box-assoc_interact_dom"/>
</dbReference>
<dbReference type="InterPro" id="IPR036047">
    <property type="entry name" value="F-box-like_dom_sf"/>
</dbReference>
<dbReference type="InterPro" id="IPR001810">
    <property type="entry name" value="F-box_dom"/>
</dbReference>